<accession>A0ABV3Q7L4</accession>
<dbReference type="RefSeq" id="WP_367780847.1">
    <property type="nucleotide sequence ID" value="NZ_JBFMIA010000036.1"/>
</dbReference>
<comment type="caution">
    <text evidence="1">The sequence shown here is derived from an EMBL/GenBank/DDBJ whole genome shotgun (WGS) entry which is preliminary data.</text>
</comment>
<evidence type="ECO:0000313" key="1">
    <source>
        <dbReference type="EMBL" id="MEW9503358.1"/>
    </source>
</evidence>
<name>A0ABV3Q7L4_9BACL</name>
<organism evidence="1 2">
    <name type="scientific">Jeotgalibacillus marinus</name>
    <dbReference type="NCBI Taxonomy" id="86667"/>
    <lineage>
        <taxon>Bacteria</taxon>
        <taxon>Bacillati</taxon>
        <taxon>Bacillota</taxon>
        <taxon>Bacilli</taxon>
        <taxon>Bacillales</taxon>
        <taxon>Caryophanaceae</taxon>
        <taxon>Jeotgalibacillus</taxon>
    </lineage>
</organism>
<gene>
    <name evidence="1" type="ORF">AB1471_16430</name>
</gene>
<proteinExistence type="predicted"/>
<sequence>MVVLLAACNDTSIFKDISTSNDILKSNDILASSEYKTDMKQVRKTVRAAYEDDMRELTDEENNLLKYLTSGKYEGEFTGGTDELAAYLSHILLVTKYSGFVGGHDNAGGHEDEFLRLLVALEEDEIWYLAE</sequence>
<reference evidence="1 2" key="1">
    <citation type="journal article" date="1979" name="Int. J. Syst. Evol. Microbiol.">
        <title>Bacillus globisporus subsp. marinus subsp. nov.</title>
        <authorList>
            <person name="Liu H."/>
        </authorList>
    </citation>
    <scope>NUCLEOTIDE SEQUENCE [LARGE SCALE GENOMIC DNA]</scope>
    <source>
        <strain evidence="1 2">DSM 1297</strain>
    </source>
</reference>
<keyword evidence="2" id="KW-1185">Reference proteome</keyword>
<dbReference type="Proteomes" id="UP001556040">
    <property type="component" value="Unassembled WGS sequence"/>
</dbReference>
<dbReference type="EMBL" id="JBFMIA010000036">
    <property type="protein sequence ID" value="MEW9503358.1"/>
    <property type="molecule type" value="Genomic_DNA"/>
</dbReference>
<evidence type="ECO:0000313" key="2">
    <source>
        <dbReference type="Proteomes" id="UP001556040"/>
    </source>
</evidence>
<protein>
    <submittedName>
        <fullName evidence="1">Uncharacterized protein</fullName>
    </submittedName>
</protein>